<dbReference type="GO" id="GO:0003700">
    <property type="term" value="F:DNA-binding transcription factor activity"/>
    <property type="evidence" value="ECO:0007669"/>
    <property type="project" value="TreeGrafter"/>
</dbReference>
<evidence type="ECO:0000313" key="5">
    <source>
        <dbReference type="Proteomes" id="UP000007150"/>
    </source>
</evidence>
<sequence length="195" mass="22230">METVSQPKPRGKKKEDRLDASAWVSAAADQLAESGIDGVRVELLSKRLNVTKGSFYWHFKDRDALLEAMLNDWRRQATLAVIDRIERTGTMPKDRLIRLLQLPFRARSPHGAHIEEAIRQWGRKDSRARAAIDEIDDLRLRYISRLYIEIGHDEASARAHAFIVYAYMRSAADMMANEDPAMAGRIETILAKTAQ</sequence>
<dbReference type="Pfam" id="PF00440">
    <property type="entry name" value="TetR_N"/>
    <property type="match status" value="1"/>
</dbReference>
<evidence type="ECO:0000259" key="3">
    <source>
        <dbReference type="PROSITE" id="PS50977"/>
    </source>
</evidence>
<feature type="DNA-binding region" description="H-T-H motif" evidence="2">
    <location>
        <begin position="40"/>
        <end position="59"/>
    </location>
</feature>
<protein>
    <submittedName>
        <fullName evidence="4">Regulatory protein TetR</fullName>
    </submittedName>
</protein>
<dbReference type="InterPro" id="IPR009057">
    <property type="entry name" value="Homeodomain-like_sf"/>
</dbReference>
<dbReference type="GO" id="GO:0000976">
    <property type="term" value="F:transcription cis-regulatory region binding"/>
    <property type="evidence" value="ECO:0007669"/>
    <property type="project" value="TreeGrafter"/>
</dbReference>
<keyword evidence="1 2" id="KW-0238">DNA-binding</keyword>
<evidence type="ECO:0000256" key="1">
    <source>
        <dbReference type="ARBA" id="ARBA00023125"/>
    </source>
</evidence>
<dbReference type="PROSITE" id="PS50977">
    <property type="entry name" value="HTH_TETR_2"/>
    <property type="match status" value="1"/>
</dbReference>
<keyword evidence="5" id="KW-1185">Reference proteome</keyword>
<dbReference type="EMBL" id="CP002799">
    <property type="protein sequence ID" value="AEG51566.1"/>
    <property type="molecule type" value="Genomic_DNA"/>
</dbReference>
<proteinExistence type="predicted"/>
<evidence type="ECO:0000313" key="4">
    <source>
        <dbReference type="EMBL" id="AEG51566.1"/>
    </source>
</evidence>
<dbReference type="InterPro" id="IPR050109">
    <property type="entry name" value="HTH-type_TetR-like_transc_reg"/>
</dbReference>
<dbReference type="SUPFAM" id="SSF46689">
    <property type="entry name" value="Homeodomain-like"/>
    <property type="match status" value="1"/>
</dbReference>
<dbReference type="InterPro" id="IPR001647">
    <property type="entry name" value="HTH_TetR"/>
</dbReference>
<dbReference type="Gene3D" id="1.10.357.10">
    <property type="entry name" value="Tetracycline Repressor, domain 2"/>
    <property type="match status" value="1"/>
</dbReference>
<dbReference type="PANTHER" id="PTHR30055:SF239">
    <property type="entry name" value="TRANSCRIPTIONAL REGULATORY PROTEIN"/>
    <property type="match status" value="1"/>
</dbReference>
<accession>F6F200</accession>
<organism evidence="4 5">
    <name type="scientific">Sphingobium chlorophenolicum L-1</name>
    <dbReference type="NCBI Taxonomy" id="690566"/>
    <lineage>
        <taxon>Bacteria</taxon>
        <taxon>Pseudomonadati</taxon>
        <taxon>Pseudomonadota</taxon>
        <taxon>Alphaproteobacteria</taxon>
        <taxon>Sphingomonadales</taxon>
        <taxon>Sphingomonadaceae</taxon>
        <taxon>Sphingobium</taxon>
    </lineage>
</organism>
<dbReference type="STRING" id="690566.Sphch_3986"/>
<dbReference type="PRINTS" id="PR00455">
    <property type="entry name" value="HTHTETR"/>
</dbReference>
<reference evidence="4 5" key="1">
    <citation type="submission" date="2011-05" db="EMBL/GenBank/DDBJ databases">
        <title>Complete sequence of chromosome 2 of Sphingobium chlorophenolicum L-1.</title>
        <authorList>
            <consortium name="US DOE Joint Genome Institute"/>
            <person name="Lucas S."/>
            <person name="Han J."/>
            <person name="Lapidus A."/>
            <person name="Cheng J.-F."/>
            <person name="Goodwin L."/>
            <person name="Pitluck S."/>
            <person name="Peters L."/>
            <person name="Daligault H."/>
            <person name="Han C."/>
            <person name="Tapia R."/>
            <person name="Land M."/>
            <person name="Hauser L."/>
            <person name="Kyrpides N."/>
            <person name="Ivanova N."/>
            <person name="Pagani I."/>
            <person name="Turner P."/>
            <person name="Copley S."/>
            <person name="Woyke T."/>
        </authorList>
    </citation>
    <scope>NUCLEOTIDE SEQUENCE [LARGE SCALE GENOMIC DNA]</scope>
    <source>
        <strain evidence="4 5">L-1</strain>
    </source>
</reference>
<gene>
    <name evidence="4" type="ORF">Sphch_3986</name>
</gene>
<dbReference type="Proteomes" id="UP000007150">
    <property type="component" value="Chromosome 2"/>
</dbReference>
<dbReference type="AlphaFoldDB" id="F6F200"/>
<name>F6F200_SPHCR</name>
<dbReference type="HOGENOM" id="CLU_095332_1_0_5"/>
<dbReference type="RefSeq" id="WP_013849789.1">
    <property type="nucleotide sequence ID" value="NC_015594.1"/>
</dbReference>
<feature type="domain" description="HTH tetR-type" evidence="3">
    <location>
        <begin position="17"/>
        <end position="77"/>
    </location>
</feature>
<evidence type="ECO:0000256" key="2">
    <source>
        <dbReference type="PROSITE-ProRule" id="PRU00335"/>
    </source>
</evidence>
<dbReference type="KEGG" id="sch:Sphch_3986"/>
<dbReference type="PANTHER" id="PTHR30055">
    <property type="entry name" value="HTH-TYPE TRANSCRIPTIONAL REGULATOR RUTR"/>
    <property type="match status" value="1"/>
</dbReference>